<protein>
    <submittedName>
        <fullName evidence="1">Uncharacterized protein</fullName>
    </submittedName>
</protein>
<dbReference type="EMBL" id="GBXM01062027">
    <property type="protein sequence ID" value="JAH46550.1"/>
    <property type="molecule type" value="Transcribed_RNA"/>
</dbReference>
<accession>A0A0E9T0U1</accession>
<proteinExistence type="predicted"/>
<sequence length="30" mass="3534">MYEGVCKPYFHILFYNTSDNQMKNGLDFTG</sequence>
<name>A0A0E9T0U1_ANGAN</name>
<organism evidence="1">
    <name type="scientific">Anguilla anguilla</name>
    <name type="common">European freshwater eel</name>
    <name type="synonym">Muraena anguilla</name>
    <dbReference type="NCBI Taxonomy" id="7936"/>
    <lineage>
        <taxon>Eukaryota</taxon>
        <taxon>Metazoa</taxon>
        <taxon>Chordata</taxon>
        <taxon>Craniata</taxon>
        <taxon>Vertebrata</taxon>
        <taxon>Euteleostomi</taxon>
        <taxon>Actinopterygii</taxon>
        <taxon>Neopterygii</taxon>
        <taxon>Teleostei</taxon>
        <taxon>Anguilliformes</taxon>
        <taxon>Anguillidae</taxon>
        <taxon>Anguilla</taxon>
    </lineage>
</organism>
<reference evidence="1" key="1">
    <citation type="submission" date="2014-11" db="EMBL/GenBank/DDBJ databases">
        <authorList>
            <person name="Amaro Gonzalez C."/>
        </authorList>
    </citation>
    <scope>NUCLEOTIDE SEQUENCE</scope>
</reference>
<reference evidence="1" key="2">
    <citation type="journal article" date="2015" name="Fish Shellfish Immunol.">
        <title>Early steps in the European eel (Anguilla anguilla)-Vibrio vulnificus interaction in the gills: Role of the RtxA13 toxin.</title>
        <authorList>
            <person name="Callol A."/>
            <person name="Pajuelo D."/>
            <person name="Ebbesson L."/>
            <person name="Teles M."/>
            <person name="MacKenzie S."/>
            <person name="Amaro C."/>
        </authorList>
    </citation>
    <scope>NUCLEOTIDE SEQUENCE</scope>
</reference>
<evidence type="ECO:0000313" key="1">
    <source>
        <dbReference type="EMBL" id="JAH46550.1"/>
    </source>
</evidence>
<dbReference type="AlphaFoldDB" id="A0A0E9T0U1"/>